<dbReference type="Gene3D" id="1.25.40.10">
    <property type="entry name" value="Tetratricopeptide repeat domain"/>
    <property type="match status" value="2"/>
</dbReference>
<dbReference type="Pfam" id="PF08238">
    <property type="entry name" value="Sel1"/>
    <property type="match status" value="6"/>
</dbReference>
<evidence type="ECO:0000256" key="1">
    <source>
        <dbReference type="ARBA" id="ARBA00038101"/>
    </source>
</evidence>
<dbReference type="InterPro" id="IPR050767">
    <property type="entry name" value="Sel1_AlgK"/>
</dbReference>
<dbReference type="InterPro" id="IPR011990">
    <property type="entry name" value="TPR-like_helical_dom_sf"/>
</dbReference>
<sequence length="473" mass="52316">MIGGSSTAPVFLSYCWRNSAEAKPVTATANIGVRILFQIRPFLIVIKKQPCEPRSLARTVTSKGYPCWIDSERLTAGVEPSFDQVRDVLLSGEQVGFWALGIFQYQIIHLSSHKFPTATFAIVCVSNEYLASFDRTKELSFILTKVLIPTVILIIGQTKSNFASHSLGILASISPHVLEVIDTTLDFYTISDESLGKIFRALETHLATATTAENNGEPREQPKALEYVLDPLIARATDGDSHAQYLMGVKYDSADDFNNPTFSNDEKAAEWYLQASYKNNPNAQYNLAVMYEQGRGVLQNHQTAVSWYRRSATVGANPNAQKKLGTCYYYGLGVVQDYAVAVEFFRKAASKGCSAAMFNLGNMYEVGEYVGQDFEAARDWYLKADGLGNSDAQVNLGILYQSGRGVQKDFGAAVEWYYKAAVNGNSSGQFNLGLMYEKGYGVPSNLPLAIEWYTVSAAQYNQNAQLKLRSLNK</sequence>
<accession>A0AAD5SYR2</accession>
<dbReference type="InterPro" id="IPR006597">
    <property type="entry name" value="Sel1-like"/>
</dbReference>
<gene>
    <name evidence="2" type="ORF">HK100_000823</name>
</gene>
<keyword evidence="3" id="KW-1185">Reference proteome</keyword>
<comment type="similarity">
    <text evidence="1">Belongs to the sel-1 family.</text>
</comment>
<dbReference type="SUPFAM" id="SSF81901">
    <property type="entry name" value="HCP-like"/>
    <property type="match status" value="2"/>
</dbReference>
<organism evidence="2 3">
    <name type="scientific">Physocladia obscura</name>
    <dbReference type="NCBI Taxonomy" id="109957"/>
    <lineage>
        <taxon>Eukaryota</taxon>
        <taxon>Fungi</taxon>
        <taxon>Fungi incertae sedis</taxon>
        <taxon>Chytridiomycota</taxon>
        <taxon>Chytridiomycota incertae sedis</taxon>
        <taxon>Chytridiomycetes</taxon>
        <taxon>Chytridiales</taxon>
        <taxon>Chytriomycetaceae</taxon>
        <taxon>Physocladia</taxon>
    </lineage>
</organism>
<comment type="caution">
    <text evidence="2">The sequence shown here is derived from an EMBL/GenBank/DDBJ whole genome shotgun (WGS) entry which is preliminary data.</text>
</comment>
<dbReference type="EMBL" id="JADGJH010001169">
    <property type="protein sequence ID" value="KAJ3117406.1"/>
    <property type="molecule type" value="Genomic_DNA"/>
</dbReference>
<proteinExistence type="inferred from homology"/>
<dbReference type="AlphaFoldDB" id="A0AAD5SYR2"/>
<dbReference type="PANTHER" id="PTHR11102">
    <property type="entry name" value="SEL-1-LIKE PROTEIN"/>
    <property type="match status" value="1"/>
</dbReference>
<dbReference type="SMART" id="SM00671">
    <property type="entry name" value="SEL1"/>
    <property type="match status" value="6"/>
</dbReference>
<dbReference type="PANTHER" id="PTHR11102:SF160">
    <property type="entry name" value="ERAD-ASSOCIATED E3 UBIQUITIN-PROTEIN LIGASE COMPONENT HRD3"/>
    <property type="match status" value="1"/>
</dbReference>
<evidence type="ECO:0008006" key="4">
    <source>
        <dbReference type="Google" id="ProtNLM"/>
    </source>
</evidence>
<name>A0AAD5SYR2_9FUNG</name>
<evidence type="ECO:0000313" key="2">
    <source>
        <dbReference type="EMBL" id="KAJ3117406.1"/>
    </source>
</evidence>
<dbReference type="Proteomes" id="UP001211907">
    <property type="component" value="Unassembled WGS sequence"/>
</dbReference>
<evidence type="ECO:0000313" key="3">
    <source>
        <dbReference type="Proteomes" id="UP001211907"/>
    </source>
</evidence>
<protein>
    <recommendedName>
        <fullName evidence="4">HCP-like protein</fullName>
    </recommendedName>
</protein>
<reference evidence="2" key="1">
    <citation type="submission" date="2020-05" db="EMBL/GenBank/DDBJ databases">
        <title>Phylogenomic resolution of chytrid fungi.</title>
        <authorList>
            <person name="Stajich J.E."/>
            <person name="Amses K."/>
            <person name="Simmons R."/>
            <person name="Seto K."/>
            <person name="Myers J."/>
            <person name="Bonds A."/>
            <person name="Quandt C.A."/>
            <person name="Barry K."/>
            <person name="Liu P."/>
            <person name="Grigoriev I."/>
            <person name="Longcore J.E."/>
            <person name="James T.Y."/>
        </authorList>
    </citation>
    <scope>NUCLEOTIDE SEQUENCE</scope>
    <source>
        <strain evidence="2">JEL0513</strain>
    </source>
</reference>